<organism evidence="8 9">
    <name type="scientific">Phaeoacremonium minimum (strain UCR-PA7)</name>
    <name type="common">Esca disease fungus</name>
    <name type="synonym">Togninia minima</name>
    <dbReference type="NCBI Taxonomy" id="1286976"/>
    <lineage>
        <taxon>Eukaryota</taxon>
        <taxon>Fungi</taxon>
        <taxon>Dikarya</taxon>
        <taxon>Ascomycota</taxon>
        <taxon>Pezizomycotina</taxon>
        <taxon>Sordariomycetes</taxon>
        <taxon>Sordariomycetidae</taxon>
        <taxon>Togniniales</taxon>
        <taxon>Togniniaceae</taxon>
        <taxon>Phaeoacremonium</taxon>
    </lineage>
</organism>
<feature type="domain" description="Hydroxymethylglutaryl-coenzyme A synthase N-terminal" evidence="6">
    <location>
        <begin position="4"/>
        <end position="175"/>
    </location>
</feature>
<dbReference type="eggNOG" id="KOG1393">
    <property type="taxonomic scope" value="Eukaryota"/>
</dbReference>
<dbReference type="InterPro" id="IPR000590">
    <property type="entry name" value="HMG_CoA_synt_AS"/>
</dbReference>
<feature type="active site" description="Proton donor/acceptor" evidence="3">
    <location>
        <position position="86"/>
    </location>
</feature>
<dbReference type="InterPro" id="IPR010122">
    <property type="entry name" value="HMG_CoA_synthase_euk"/>
</dbReference>
<evidence type="ECO:0000259" key="6">
    <source>
        <dbReference type="Pfam" id="PF01154"/>
    </source>
</evidence>
<dbReference type="InterPro" id="IPR016039">
    <property type="entry name" value="Thiolase-like"/>
</dbReference>
<comment type="function">
    <text evidence="5">Catalyzes the condensation of acetyl-CoA with acetoacetyl-CoA to form HMG-CoA.</text>
</comment>
<dbReference type="GO" id="GO:0006696">
    <property type="term" value="P:ergosterol biosynthetic process"/>
    <property type="evidence" value="ECO:0007669"/>
    <property type="project" value="EnsemblFungi"/>
</dbReference>
<feature type="active site" description="Acyl-thioester intermediate" evidence="3">
    <location>
        <position position="118"/>
    </location>
</feature>
<evidence type="ECO:0000256" key="1">
    <source>
        <dbReference type="ARBA" id="ARBA00007061"/>
    </source>
</evidence>
<comment type="similarity">
    <text evidence="1 5">Belongs to the thiolase-like superfamily. HMG-CoA synthase family.</text>
</comment>
<dbReference type="PANTHER" id="PTHR43323">
    <property type="entry name" value="3-HYDROXY-3-METHYLGLUTARYL COENZYME A SYNTHASE"/>
    <property type="match status" value="1"/>
</dbReference>
<protein>
    <recommendedName>
        <fullName evidence="5">Hydroxymethylglutaryl-CoA synthase</fullName>
        <shortName evidence="5">HMG-CoA synthase</shortName>
        <ecNumber evidence="5">2.3.3.10</ecNumber>
    </recommendedName>
    <alternativeName>
        <fullName evidence="5">3-hydroxy-3-methylglutaryl coenzyme A synthase</fullName>
    </alternativeName>
</protein>
<feature type="binding site" evidence="4">
    <location>
        <position position="269"/>
    </location>
    <ligand>
        <name>CoA</name>
        <dbReference type="ChEBI" id="CHEBI:57287"/>
    </ligand>
</feature>
<keyword evidence="9" id="KW-1185">Reference proteome</keyword>
<dbReference type="Pfam" id="PF01154">
    <property type="entry name" value="HMG_CoA_synt_N"/>
    <property type="match status" value="1"/>
</dbReference>
<evidence type="ECO:0000256" key="5">
    <source>
        <dbReference type="RuleBase" id="RU364071"/>
    </source>
</evidence>
<evidence type="ECO:0000313" key="8">
    <source>
        <dbReference type="EMBL" id="EON99858.1"/>
    </source>
</evidence>
<dbReference type="NCBIfam" id="TIGR01833">
    <property type="entry name" value="HMG-CoA-S_euk"/>
    <property type="match status" value="1"/>
</dbReference>
<dbReference type="Proteomes" id="UP000014074">
    <property type="component" value="Unassembled WGS sequence"/>
</dbReference>
<dbReference type="Gene3D" id="3.40.47.10">
    <property type="match status" value="1"/>
</dbReference>
<dbReference type="SUPFAM" id="SSF53901">
    <property type="entry name" value="Thiolase-like"/>
    <property type="match status" value="2"/>
</dbReference>
<accession>R8BKH7</accession>
<feature type="binding site" evidence="4">
    <location>
        <position position="273"/>
    </location>
    <ligand>
        <name>CoA</name>
        <dbReference type="ChEBI" id="CHEBI:57287"/>
    </ligand>
</feature>
<dbReference type="EC" id="2.3.3.10" evidence="5"/>
<dbReference type="FunFam" id="3.40.47.10:FF:000008">
    <property type="entry name" value="3-hydroxy-3-methylglutaryl coenzyme A synthase"/>
    <property type="match status" value="1"/>
</dbReference>
<dbReference type="EMBL" id="KB933129">
    <property type="protein sequence ID" value="EON99858.1"/>
    <property type="molecule type" value="Genomic_DNA"/>
</dbReference>
<dbReference type="InterPro" id="IPR013746">
    <property type="entry name" value="HMG_CoA_synt_C_dom"/>
</dbReference>
<dbReference type="GO" id="GO:0004421">
    <property type="term" value="F:hydroxymethylglutaryl-CoA synthase activity"/>
    <property type="evidence" value="ECO:0007669"/>
    <property type="project" value="UniProtKB-EC"/>
</dbReference>
<dbReference type="CDD" id="cd00827">
    <property type="entry name" value="init_cond_enzymes"/>
    <property type="match status" value="1"/>
</dbReference>
<comment type="catalytic activity">
    <reaction evidence="5">
        <text>acetoacetyl-CoA + acetyl-CoA + H2O = (3S)-3-hydroxy-3-methylglutaryl-CoA + CoA + H(+)</text>
        <dbReference type="Rhea" id="RHEA:10188"/>
        <dbReference type="ChEBI" id="CHEBI:15377"/>
        <dbReference type="ChEBI" id="CHEBI:15378"/>
        <dbReference type="ChEBI" id="CHEBI:43074"/>
        <dbReference type="ChEBI" id="CHEBI:57286"/>
        <dbReference type="ChEBI" id="CHEBI:57287"/>
        <dbReference type="ChEBI" id="CHEBI:57288"/>
        <dbReference type="EC" id="2.3.3.10"/>
    </reaction>
</comment>
<dbReference type="Pfam" id="PF08540">
    <property type="entry name" value="HMG_CoA_synt_C"/>
    <property type="match status" value="1"/>
</dbReference>
<name>R8BKH7_PHAM7</name>
<dbReference type="PANTHER" id="PTHR43323:SF2">
    <property type="entry name" value="HYDROXYMETHYLGLUTARYL-COA SYNTHASE"/>
    <property type="match status" value="1"/>
</dbReference>
<dbReference type="GO" id="GO:0010142">
    <property type="term" value="P:farnesyl diphosphate biosynthetic process, mevalonate pathway"/>
    <property type="evidence" value="ECO:0007669"/>
    <property type="project" value="EnsemblFungi"/>
</dbReference>
<keyword evidence="2 5" id="KW-0808">Transferase</keyword>
<dbReference type="InterPro" id="IPR013528">
    <property type="entry name" value="HMG_CoA_synth_N"/>
</dbReference>
<feature type="active site" description="Proton donor/acceptor" evidence="3">
    <location>
        <position position="264"/>
    </location>
</feature>
<evidence type="ECO:0000256" key="3">
    <source>
        <dbReference type="PIRSR" id="PIRSR610122-1"/>
    </source>
</evidence>
<dbReference type="GO" id="GO:0006084">
    <property type="term" value="P:acetyl-CoA metabolic process"/>
    <property type="evidence" value="ECO:0007669"/>
    <property type="project" value="EnsemblFungi"/>
</dbReference>
<gene>
    <name evidence="8" type="ORF">UCRPA7_4688</name>
</gene>
<proteinExistence type="inferred from homology"/>
<dbReference type="OrthoDB" id="1269963at2759"/>
<dbReference type="AlphaFoldDB" id="R8BKH7"/>
<reference evidence="9" key="1">
    <citation type="journal article" date="2013" name="Genome Announc.">
        <title>Draft genome sequence of the ascomycete Phaeoacremonium aleophilum strain UCR-PA7, a causal agent of the esca disease complex in grapevines.</title>
        <authorList>
            <person name="Blanco-Ulate B."/>
            <person name="Rolshausen P."/>
            <person name="Cantu D."/>
        </authorList>
    </citation>
    <scope>NUCLEOTIDE SEQUENCE [LARGE SCALE GENOMIC DNA]</scope>
    <source>
        <strain evidence="9">UCR-PA7</strain>
    </source>
</reference>
<evidence type="ECO:0000256" key="2">
    <source>
        <dbReference type="ARBA" id="ARBA00022679"/>
    </source>
</evidence>
<evidence type="ECO:0000259" key="7">
    <source>
        <dbReference type="Pfam" id="PF08540"/>
    </source>
</evidence>
<dbReference type="KEGG" id="tmn:UCRPA7_4688"/>
<dbReference type="PROSITE" id="PS01226">
    <property type="entry name" value="HMG_COA_SYNTHASE"/>
    <property type="match status" value="1"/>
</dbReference>
<dbReference type="RefSeq" id="XP_007915430.1">
    <property type="nucleotide sequence ID" value="XM_007917239.1"/>
</dbReference>
<dbReference type="GeneID" id="19325163"/>
<evidence type="ECO:0000256" key="4">
    <source>
        <dbReference type="PIRSR" id="PIRSR610122-2"/>
    </source>
</evidence>
<evidence type="ECO:0000313" key="9">
    <source>
        <dbReference type="Proteomes" id="UP000014074"/>
    </source>
</evidence>
<feature type="binding site" evidence="4">
    <location>
        <position position="156"/>
    </location>
    <ligand>
        <name>CoA</name>
        <dbReference type="ChEBI" id="CHEBI:57287"/>
    </ligand>
</feature>
<feature type="binding site" evidence="4">
    <location>
        <position position="210"/>
    </location>
    <ligand>
        <name>CoA</name>
        <dbReference type="ChEBI" id="CHEBI:57287"/>
    </ligand>
</feature>
<feature type="domain" description="Hydroxymethylglutaryl-coenzyme A synthase C-terminal" evidence="7">
    <location>
        <begin position="176"/>
        <end position="460"/>
    </location>
</feature>
<dbReference type="HOGENOM" id="CLU_008065_0_1_1"/>
<sequence length="461" mass="50761">MASRPQNIGIKAIEIYFPSQYVEQSELEKFDGASTGKYTIGLGQTRMSFCDDREDIYSFALTVTSNLLKKYEIDTNSIGRLEVGTETLLDKSKSVKSVLMQLFGDNTNIEGVDTVNACYGGTNAVFNTVNWIESSGWDGRDGLVVAGDIALYAKGNARPTGGAGAVAMLIGPDAPIVIEPGLRGTYMQHAYDFYKPDLTSEYPVVDGHYSNRCYTKALDASYRAYGKREKLLQGGANGHANGNGAAEGLPTKTPLDRFDYVTFHAPNCKQVAKSYARLLYLDYLADPENPAFAEVPADIRDMDYEKSLADKAIEKTFMALTKKRFQERVSPSIQVPTMCGNMYCGSVWGCLASVFAHVPSETLQGKRIGLFSYGSGLASSFCSFKVVGSTEKISTTLDIPNRLNARRAVPPETYDAMCDLRHKAHLQKNYKPEGDASTIAPNTYYLENVDDMFRREYSIKA</sequence>